<evidence type="ECO:0000256" key="10">
    <source>
        <dbReference type="ARBA" id="ARBA00035861"/>
    </source>
</evidence>
<sequence>MMLTVAAAVVLREGRLLVVSKQAAPDVFYLPGGKLEPGETHEQAMRREVHEELGVVVREAEHFLDVEAPAAIERVPMSLTVFLAEIDGEPARQAELAALDWVADATRPGLGPAIRDHVIPALVDAGLLAGSS</sequence>
<evidence type="ECO:0000256" key="2">
    <source>
        <dbReference type="ARBA" id="ARBA00005582"/>
    </source>
</evidence>
<evidence type="ECO:0000313" key="15">
    <source>
        <dbReference type="Proteomes" id="UP000030300"/>
    </source>
</evidence>
<dbReference type="Pfam" id="PF00293">
    <property type="entry name" value="NUDIX"/>
    <property type="match status" value="1"/>
</dbReference>
<dbReference type="KEGG" id="psim:KR76_13460"/>
<keyword evidence="15" id="KW-1185">Reference proteome</keyword>
<keyword evidence="5" id="KW-0479">Metal-binding</keyword>
<evidence type="ECO:0000256" key="3">
    <source>
        <dbReference type="ARBA" id="ARBA00022457"/>
    </source>
</evidence>
<evidence type="ECO:0000256" key="7">
    <source>
        <dbReference type="ARBA" id="ARBA00022801"/>
    </source>
</evidence>
<protein>
    <recommendedName>
        <fullName evidence="11">8-oxo-dGTP diphosphatase</fullName>
        <ecNumber evidence="11">3.6.1.55</ecNumber>
    </recommendedName>
</protein>
<reference evidence="14 15" key="1">
    <citation type="journal article" date="2015" name="Genome Announc.">
        <title>Complete Genome Sequence of Steroid-Transforming Nocardioides simplex VKM Ac-2033D.</title>
        <authorList>
            <person name="Shtratnikova V.Y."/>
            <person name="Schelkunov M.I."/>
            <person name="Pekov Y.A."/>
            <person name="Fokina V.V."/>
            <person name="Logacheva M.D."/>
            <person name="Sokolov S.L."/>
            <person name="Bragin E.Y."/>
            <person name="Ashapkin V.V."/>
            <person name="Donova M.V."/>
        </authorList>
    </citation>
    <scope>NUCLEOTIDE SEQUENCE [LARGE SCALE GENOMIC DNA]</scope>
    <source>
        <strain evidence="14 15">VKM Ac-2033D</strain>
    </source>
</reference>
<gene>
    <name evidence="14" type="ORF">KR76_13460</name>
</gene>
<evidence type="ECO:0000259" key="13">
    <source>
        <dbReference type="PROSITE" id="PS51462"/>
    </source>
</evidence>
<comment type="catalytic activity">
    <reaction evidence="10">
        <text>8-oxo-dGTP + H2O = 8-oxo-dGMP + diphosphate + H(+)</text>
        <dbReference type="Rhea" id="RHEA:31575"/>
        <dbReference type="ChEBI" id="CHEBI:15377"/>
        <dbReference type="ChEBI" id="CHEBI:15378"/>
        <dbReference type="ChEBI" id="CHEBI:33019"/>
        <dbReference type="ChEBI" id="CHEBI:63224"/>
        <dbReference type="ChEBI" id="CHEBI:77896"/>
        <dbReference type="EC" id="3.6.1.55"/>
    </reaction>
</comment>
<dbReference type="PROSITE" id="PS51462">
    <property type="entry name" value="NUDIX"/>
    <property type="match status" value="1"/>
</dbReference>
<dbReference type="PROSITE" id="PS00893">
    <property type="entry name" value="NUDIX_BOX"/>
    <property type="match status" value="1"/>
</dbReference>
<dbReference type="GO" id="GO:0046872">
    <property type="term" value="F:metal ion binding"/>
    <property type="evidence" value="ECO:0007669"/>
    <property type="project" value="UniProtKB-KW"/>
</dbReference>
<evidence type="ECO:0000256" key="9">
    <source>
        <dbReference type="ARBA" id="ARBA00023204"/>
    </source>
</evidence>
<keyword evidence="3" id="KW-0515">Mutator protein</keyword>
<evidence type="ECO:0000313" key="14">
    <source>
        <dbReference type="EMBL" id="AIY19922.2"/>
    </source>
</evidence>
<comment type="similarity">
    <text evidence="2 12">Belongs to the Nudix hydrolase family.</text>
</comment>
<dbReference type="GO" id="GO:0008413">
    <property type="term" value="F:8-oxo-7,8-dihydroguanosine triphosphate pyrophosphatase activity"/>
    <property type="evidence" value="ECO:0007669"/>
    <property type="project" value="TreeGrafter"/>
</dbReference>
<dbReference type="SUPFAM" id="SSF55811">
    <property type="entry name" value="Nudix"/>
    <property type="match status" value="1"/>
</dbReference>
<dbReference type="eggNOG" id="COG0494">
    <property type="taxonomic scope" value="Bacteria"/>
</dbReference>
<evidence type="ECO:0000256" key="11">
    <source>
        <dbReference type="ARBA" id="ARBA00038905"/>
    </source>
</evidence>
<evidence type="ECO:0000256" key="4">
    <source>
        <dbReference type="ARBA" id="ARBA00022705"/>
    </source>
</evidence>
<dbReference type="GO" id="GO:0044716">
    <property type="term" value="F:8-oxo-GDP phosphatase activity"/>
    <property type="evidence" value="ECO:0007669"/>
    <property type="project" value="TreeGrafter"/>
</dbReference>
<dbReference type="Proteomes" id="UP000030300">
    <property type="component" value="Chromosome"/>
</dbReference>
<dbReference type="GO" id="GO:0006260">
    <property type="term" value="P:DNA replication"/>
    <property type="evidence" value="ECO:0007669"/>
    <property type="project" value="UniProtKB-KW"/>
</dbReference>
<dbReference type="GO" id="GO:0006281">
    <property type="term" value="P:DNA repair"/>
    <property type="evidence" value="ECO:0007669"/>
    <property type="project" value="UniProtKB-KW"/>
</dbReference>
<dbReference type="GO" id="GO:0035539">
    <property type="term" value="F:8-oxo-7,8-dihydrodeoxyguanosine triphosphate pyrophosphatase activity"/>
    <property type="evidence" value="ECO:0007669"/>
    <property type="project" value="UniProtKB-EC"/>
</dbReference>
<keyword evidence="6" id="KW-0227">DNA damage</keyword>
<dbReference type="STRING" id="2045.KR76_13460"/>
<evidence type="ECO:0000256" key="12">
    <source>
        <dbReference type="RuleBase" id="RU003476"/>
    </source>
</evidence>
<dbReference type="InterPro" id="IPR047127">
    <property type="entry name" value="MutT-like"/>
</dbReference>
<evidence type="ECO:0000256" key="5">
    <source>
        <dbReference type="ARBA" id="ARBA00022723"/>
    </source>
</evidence>
<evidence type="ECO:0000256" key="8">
    <source>
        <dbReference type="ARBA" id="ARBA00022842"/>
    </source>
</evidence>
<dbReference type="InterPro" id="IPR000086">
    <property type="entry name" value="NUDIX_hydrolase_dom"/>
</dbReference>
<organism evidence="14 15">
    <name type="scientific">Nocardioides simplex</name>
    <name type="common">Arthrobacter simplex</name>
    <dbReference type="NCBI Taxonomy" id="2045"/>
    <lineage>
        <taxon>Bacteria</taxon>
        <taxon>Bacillati</taxon>
        <taxon>Actinomycetota</taxon>
        <taxon>Actinomycetes</taxon>
        <taxon>Propionibacteriales</taxon>
        <taxon>Nocardioidaceae</taxon>
        <taxon>Pimelobacter</taxon>
    </lineage>
</organism>
<dbReference type="EMBL" id="CP009896">
    <property type="protein sequence ID" value="AIY19922.2"/>
    <property type="molecule type" value="Genomic_DNA"/>
</dbReference>
<comment type="cofactor">
    <cofactor evidence="1">
        <name>Mg(2+)</name>
        <dbReference type="ChEBI" id="CHEBI:18420"/>
    </cofactor>
</comment>
<keyword evidence="9" id="KW-0234">DNA repair</keyword>
<accession>A0A0A1DTJ5</accession>
<name>A0A0A1DTJ5_NOCSI</name>
<evidence type="ECO:0000256" key="6">
    <source>
        <dbReference type="ARBA" id="ARBA00022763"/>
    </source>
</evidence>
<keyword evidence="4" id="KW-0235">DNA replication</keyword>
<evidence type="ECO:0000256" key="1">
    <source>
        <dbReference type="ARBA" id="ARBA00001946"/>
    </source>
</evidence>
<dbReference type="AlphaFoldDB" id="A0A0A1DTJ5"/>
<dbReference type="GO" id="GO:0044715">
    <property type="term" value="F:8-oxo-dGDP phosphatase activity"/>
    <property type="evidence" value="ECO:0007669"/>
    <property type="project" value="TreeGrafter"/>
</dbReference>
<dbReference type="InterPro" id="IPR020476">
    <property type="entry name" value="Nudix_hydrolase"/>
</dbReference>
<feature type="domain" description="Nudix hydrolase" evidence="13">
    <location>
        <begin position="2"/>
        <end position="124"/>
    </location>
</feature>
<proteinExistence type="inferred from homology"/>
<dbReference type="InterPro" id="IPR020084">
    <property type="entry name" value="NUDIX_hydrolase_CS"/>
</dbReference>
<dbReference type="HOGENOM" id="CLU_037162_13_2_11"/>
<dbReference type="CDD" id="cd04690">
    <property type="entry name" value="NUDIX_Hydrolase"/>
    <property type="match status" value="1"/>
</dbReference>
<dbReference type="PANTHER" id="PTHR47707">
    <property type="entry name" value="8-OXO-DGTP DIPHOSPHATASE"/>
    <property type="match status" value="1"/>
</dbReference>
<dbReference type="EC" id="3.6.1.55" evidence="11"/>
<keyword evidence="7 12" id="KW-0378">Hydrolase</keyword>
<dbReference type="InterPro" id="IPR015797">
    <property type="entry name" value="NUDIX_hydrolase-like_dom_sf"/>
</dbReference>
<dbReference type="PANTHER" id="PTHR47707:SF1">
    <property type="entry name" value="NUDIX HYDROLASE FAMILY PROTEIN"/>
    <property type="match status" value="1"/>
</dbReference>
<keyword evidence="8" id="KW-0460">Magnesium</keyword>
<dbReference type="Gene3D" id="3.90.79.10">
    <property type="entry name" value="Nucleoside Triphosphate Pyrophosphohydrolase"/>
    <property type="match status" value="1"/>
</dbReference>
<dbReference type="PRINTS" id="PR00502">
    <property type="entry name" value="NUDIXFAMILY"/>
</dbReference>